<reference evidence="1 2" key="1">
    <citation type="submission" date="2016-08" db="EMBL/GenBank/DDBJ databases">
        <title>Evolution of the type three secretion system and type three effector repertoires in Xanthomonas.</title>
        <authorList>
            <person name="Merda D."/>
            <person name="Briand M."/>
            <person name="Bosis E."/>
            <person name="Rousseau C."/>
            <person name="Portier P."/>
            <person name="Jacques M.-A."/>
            <person name="Fischer-Le Saux M."/>
        </authorList>
    </citation>
    <scope>NUCLEOTIDE SEQUENCE [LARGE SCALE GENOMIC DNA]</scope>
    <source>
        <strain evidence="1 2">CFBP 4691</strain>
    </source>
</reference>
<keyword evidence="2" id="KW-1185">Reference proteome</keyword>
<comment type="caution">
    <text evidence="1">The sequence shown here is derived from an EMBL/GenBank/DDBJ whole genome shotgun (WGS) entry which is preliminary data.</text>
</comment>
<name>A0A2S6ZGQ3_9XANT</name>
<dbReference type="Proteomes" id="UP000239898">
    <property type="component" value="Unassembled WGS sequence"/>
</dbReference>
<organism evidence="1 2">
    <name type="scientific">Xanthomonas theicola</name>
    <dbReference type="NCBI Taxonomy" id="56464"/>
    <lineage>
        <taxon>Bacteria</taxon>
        <taxon>Pseudomonadati</taxon>
        <taxon>Pseudomonadota</taxon>
        <taxon>Gammaproteobacteria</taxon>
        <taxon>Lysobacterales</taxon>
        <taxon>Lysobacteraceae</taxon>
        <taxon>Xanthomonas</taxon>
    </lineage>
</organism>
<dbReference type="OrthoDB" id="7066658at2"/>
<protein>
    <submittedName>
        <fullName evidence="1">Uncharacterized protein</fullName>
    </submittedName>
</protein>
<proteinExistence type="predicted"/>
<evidence type="ECO:0000313" key="1">
    <source>
        <dbReference type="EMBL" id="PPT91396.1"/>
    </source>
</evidence>
<evidence type="ECO:0000313" key="2">
    <source>
        <dbReference type="Proteomes" id="UP000239898"/>
    </source>
</evidence>
<dbReference type="AlphaFoldDB" id="A0A2S6ZGQ3"/>
<dbReference type="RefSeq" id="WP_128419869.1">
    <property type="nucleotide sequence ID" value="NZ_CP049018.1"/>
</dbReference>
<sequence>MAKPFAVPKEELIAPIALREFAAAAVIREATVLPTPLGWMLRVRMGPQERTLRMRDDPSPRYFKTLDAAARLAHKLGVPRILAELADWQKKPPARRRFASSRASKR</sequence>
<gene>
    <name evidence="1" type="ORF">XthCFBP4691_07635</name>
</gene>
<accession>A0A2S6ZGQ3</accession>
<dbReference type="EMBL" id="MIGX01000027">
    <property type="protein sequence ID" value="PPT91396.1"/>
    <property type="molecule type" value="Genomic_DNA"/>
</dbReference>